<dbReference type="InterPro" id="IPR001849">
    <property type="entry name" value="PH_domain"/>
</dbReference>
<dbReference type="WBParaSite" id="nRc.2.0.1.t01859-RA">
    <property type="protein sequence ID" value="nRc.2.0.1.t01859-RA"/>
    <property type="gene ID" value="nRc.2.0.1.g01859"/>
</dbReference>
<evidence type="ECO:0000313" key="3">
    <source>
        <dbReference type="Proteomes" id="UP000887565"/>
    </source>
</evidence>
<dbReference type="AlphaFoldDB" id="A0A915HJN0"/>
<name>A0A915HJN0_ROMCU</name>
<proteinExistence type="predicted"/>
<accession>A0A915HJN0</accession>
<reference evidence="4" key="1">
    <citation type="submission" date="2022-11" db="UniProtKB">
        <authorList>
            <consortium name="WormBaseParasite"/>
        </authorList>
    </citation>
    <scope>IDENTIFICATION</scope>
</reference>
<evidence type="ECO:0000313" key="4">
    <source>
        <dbReference type="WBParaSite" id="nRc.2.0.1.t01859-RA"/>
    </source>
</evidence>
<evidence type="ECO:0000256" key="1">
    <source>
        <dbReference type="SAM" id="MobiDB-lite"/>
    </source>
</evidence>
<dbReference type="Proteomes" id="UP000887565">
    <property type="component" value="Unplaced"/>
</dbReference>
<dbReference type="Gene3D" id="2.30.29.30">
    <property type="entry name" value="Pleckstrin-homology domain (PH domain)/Phosphotyrosine-binding domain (PTB)"/>
    <property type="match status" value="1"/>
</dbReference>
<sequence>MPNRTPEKKRKFVSAVGGKPGTAKQVREAVAQAVRHPSPLGIHSTSNFRTRPVLQITPLDYEDFIRKNRIALESDSLVDIDLFPKNDIIISDQPMHRHWPNIGFLPIGRQFTKEGRWIEKCKKFSIPRRQLSFVQNVHWEAATSLLSRQCLKTYVSKNIIIEFKFADYGKSYADLIKRRRICCDLPNLDYEENLETDARLPINPNPSKEGYLFIYNMSTENNNSIILKNSKKRYCCLCRDVDNSYKLDFYKDNPRVATSSLIGRRKSTVHNQPKLTLYLDLFLSVSGVQIRNRQYIQIALLNDGAQKIVIHLSFETDRILDEWLSCLKTLCSKDSSSIGSGEVGMTTDAGNPTINTPKAPDYVQFLTASVKTTIMKGQSLITDNTFLLYPLSKVSHTLPCERSVFYSDKAGVCKERNSIQCLVEITSLNIRLPTAEASNIEVQIEPFFVSMFLFDVNFGSRISETVYLDANSTDFKEQIRAMCSRNDSQSSSGRSSLSSIATANSMSCFWGSSSKV</sequence>
<dbReference type="SMART" id="SM00233">
    <property type="entry name" value="PH"/>
    <property type="match status" value="1"/>
</dbReference>
<dbReference type="InterPro" id="IPR026791">
    <property type="entry name" value="DOCK"/>
</dbReference>
<organism evidence="3 4">
    <name type="scientific">Romanomermis culicivorax</name>
    <name type="common">Nematode worm</name>
    <dbReference type="NCBI Taxonomy" id="13658"/>
    <lineage>
        <taxon>Eukaryota</taxon>
        <taxon>Metazoa</taxon>
        <taxon>Ecdysozoa</taxon>
        <taxon>Nematoda</taxon>
        <taxon>Enoplea</taxon>
        <taxon>Dorylaimia</taxon>
        <taxon>Mermithida</taxon>
        <taxon>Mermithoidea</taxon>
        <taxon>Mermithidae</taxon>
        <taxon>Romanomermis</taxon>
    </lineage>
</organism>
<feature type="domain" description="PH" evidence="2">
    <location>
        <begin position="205"/>
        <end position="332"/>
    </location>
</feature>
<dbReference type="PROSITE" id="PS50003">
    <property type="entry name" value="PH_DOMAIN"/>
    <property type="match status" value="1"/>
</dbReference>
<protein>
    <submittedName>
        <fullName evidence="4">PH domain-containing protein</fullName>
    </submittedName>
</protein>
<dbReference type="SUPFAM" id="SSF50729">
    <property type="entry name" value="PH domain-like"/>
    <property type="match status" value="1"/>
</dbReference>
<dbReference type="GO" id="GO:0005085">
    <property type="term" value="F:guanyl-nucleotide exchange factor activity"/>
    <property type="evidence" value="ECO:0007669"/>
    <property type="project" value="InterPro"/>
</dbReference>
<dbReference type="InterPro" id="IPR011993">
    <property type="entry name" value="PH-like_dom_sf"/>
</dbReference>
<evidence type="ECO:0000259" key="2">
    <source>
        <dbReference type="PROSITE" id="PS50003"/>
    </source>
</evidence>
<feature type="region of interest" description="Disordered" evidence="1">
    <location>
        <begin position="1"/>
        <end position="21"/>
    </location>
</feature>
<dbReference type="GO" id="GO:0007264">
    <property type="term" value="P:small GTPase-mediated signal transduction"/>
    <property type="evidence" value="ECO:0007669"/>
    <property type="project" value="InterPro"/>
</dbReference>
<dbReference type="PANTHER" id="PTHR23317:SF26">
    <property type="entry name" value="ZIZIMIN, ISOFORM K"/>
    <property type="match status" value="1"/>
</dbReference>
<keyword evidence="3" id="KW-1185">Reference proteome</keyword>
<dbReference type="PANTHER" id="PTHR23317">
    <property type="entry name" value="DEDICATOR OF CYTOKINESIS DOCK"/>
    <property type="match status" value="1"/>
</dbReference>